<sequence length="461" mass="53797">MIKKQFHPASFRDSSGYVFLDEDVVKRVVNPIYFKQYRALKENEFFEKLFKLGLLIEHEEIASNATEIIIKPEKIPFFTYPYEWSFNQYKEAALLTLKLQKICLENNFSLKDASAFNITFYKGKAIFVDTLSFDFYKENSPWRSFKQFIEHFLGPLVLARYHGADALKLMTGFIDGIPLKLLSSMLPFKTKLNPFLYSNIHLLAKYEDKYSKDSKVNDKEVALSKNGQINIIKSLYNYIKKLSLKEDSEWGEYYDKTNYAVDAFNEKSKIINKWIDEIHVKTLIDVGGNDGTFVREIKSKLETALVCDIDNNAVDYNYKTLKTNKETNVLPFVLDVLSPTPAIGFNNKERDSFISRIAAFSPDVTLALALIHHMSLSGNVPFDKSAEFFATFSKHLIIEFPKRDDSWVAYLLKRKGDFSKHFDAYNIENFENSYFNYFDLVYKLPIKNTKRVMFFFKRKNE</sequence>
<reference evidence="2 3" key="2">
    <citation type="submission" date="2019-07" db="EMBL/GenBank/DDBJ databases">
        <title>Algibacter marinivivus sp. nov., isolated from the surface of a marine red alga.</title>
        <authorList>
            <person name="Zhong X."/>
            <person name="Xu W."/>
            <person name="Zhang Y."/>
            <person name="Zhang Q."/>
            <person name="Du Z."/>
        </authorList>
    </citation>
    <scope>NUCLEOTIDE SEQUENCE [LARGE SCALE GENOMIC DNA]</scope>
    <source>
        <strain evidence="2 3">RU-4-M-4</strain>
    </source>
</reference>
<dbReference type="EMBL" id="VWRS01000007">
    <property type="protein sequence ID" value="KAA5824055.1"/>
    <property type="molecule type" value="Genomic_DNA"/>
</dbReference>
<dbReference type="OrthoDB" id="9765084at2"/>
<protein>
    <submittedName>
        <fullName evidence="1">Class I SAM-dependent methyltransferase</fullName>
    </submittedName>
</protein>
<dbReference type="Proteomes" id="UP000315145">
    <property type="component" value="Unassembled WGS sequence"/>
</dbReference>
<reference evidence="1" key="3">
    <citation type="submission" date="2019-09" db="EMBL/GenBank/DDBJ databases">
        <authorList>
            <person name="Zhang D.-C."/>
        </authorList>
    </citation>
    <scope>NUCLEOTIDE SEQUENCE</scope>
    <source>
        <strain evidence="1">RU-4-M-4</strain>
    </source>
</reference>
<comment type="caution">
    <text evidence="1">The sequence shown here is derived from an EMBL/GenBank/DDBJ whole genome shotgun (WGS) entry which is preliminary data.</text>
</comment>
<keyword evidence="1" id="KW-0489">Methyltransferase</keyword>
<dbReference type="Proteomes" id="UP000322315">
    <property type="component" value="Unassembled WGS sequence"/>
</dbReference>
<name>A0A5M7B9Q7_9FLAO</name>
<dbReference type="SUPFAM" id="SSF53335">
    <property type="entry name" value="S-adenosyl-L-methionine-dependent methyltransferases"/>
    <property type="match status" value="1"/>
</dbReference>
<dbReference type="Gene3D" id="3.40.50.150">
    <property type="entry name" value="Vaccinia Virus protein VP39"/>
    <property type="match status" value="1"/>
</dbReference>
<dbReference type="GO" id="GO:0032259">
    <property type="term" value="P:methylation"/>
    <property type="evidence" value="ECO:0007669"/>
    <property type="project" value="UniProtKB-KW"/>
</dbReference>
<reference evidence="1 4" key="1">
    <citation type="journal article" date="2015" name="Int. J. Syst. Evol. Microbiol.">
        <title>Algibacter amylolyticus sp. nov., isolated from intertidal sediment.</title>
        <authorList>
            <person name="Zhang D.C."/>
            <person name="Wu J."/>
            <person name="Neuner K."/>
            <person name="Yao J."/>
            <person name="Margesin R."/>
        </authorList>
    </citation>
    <scope>NUCLEOTIDE SEQUENCE [LARGE SCALE GENOMIC DNA]</scope>
    <source>
        <strain evidence="1 4">RU-4-M-4</strain>
    </source>
</reference>
<dbReference type="RefSeq" id="WP_144116642.1">
    <property type="nucleotide sequence ID" value="NZ_JACHGE010000010.1"/>
</dbReference>
<evidence type="ECO:0000313" key="4">
    <source>
        <dbReference type="Proteomes" id="UP000322315"/>
    </source>
</evidence>
<evidence type="ECO:0000313" key="3">
    <source>
        <dbReference type="Proteomes" id="UP000315145"/>
    </source>
</evidence>
<keyword evidence="1" id="KW-0808">Transferase</keyword>
<proteinExistence type="predicted"/>
<keyword evidence="3" id="KW-1185">Reference proteome</keyword>
<accession>A0A5M7B9Q7</accession>
<dbReference type="EMBL" id="VMBF01000007">
    <property type="protein sequence ID" value="TSJ74532.1"/>
    <property type="molecule type" value="Genomic_DNA"/>
</dbReference>
<dbReference type="InterPro" id="IPR029063">
    <property type="entry name" value="SAM-dependent_MTases_sf"/>
</dbReference>
<organism evidence="1 4">
    <name type="scientific">Algibacter amylolyticus</name>
    <dbReference type="NCBI Taxonomy" id="1608400"/>
    <lineage>
        <taxon>Bacteria</taxon>
        <taxon>Pseudomonadati</taxon>
        <taxon>Bacteroidota</taxon>
        <taxon>Flavobacteriia</taxon>
        <taxon>Flavobacteriales</taxon>
        <taxon>Flavobacteriaceae</taxon>
        <taxon>Algibacter</taxon>
    </lineage>
</organism>
<dbReference type="AlphaFoldDB" id="A0A5M7B9Q7"/>
<evidence type="ECO:0000313" key="2">
    <source>
        <dbReference type="EMBL" id="TSJ74532.1"/>
    </source>
</evidence>
<dbReference type="GO" id="GO:0008168">
    <property type="term" value="F:methyltransferase activity"/>
    <property type="evidence" value="ECO:0007669"/>
    <property type="project" value="UniProtKB-KW"/>
</dbReference>
<gene>
    <name evidence="1" type="ORF">F2B50_10575</name>
    <name evidence="2" type="ORF">FPF71_10575</name>
</gene>
<evidence type="ECO:0000313" key="1">
    <source>
        <dbReference type="EMBL" id="KAA5824055.1"/>
    </source>
</evidence>